<dbReference type="WBParaSite" id="ACRNAN_Path_606.g2254.t1">
    <property type="protein sequence ID" value="ACRNAN_Path_606.g2254.t1"/>
    <property type="gene ID" value="ACRNAN_Path_606.g2254"/>
</dbReference>
<sequence>MGSEIKNDDSDLLESNVKPRNPTWSLGQFQKMTSGSQPYPRPTYRAGRFGRWPPETPQYYQQPNWGYSQNPTPYQNNFVTNNIDSIADSRQNIIPTQGMQNWAQKTNQYPDLKTPLNDDTKSLSGIPTSLIQPIQPINDPRAIGWYDTKIDRYETGKNTIVNRVVLPPDFMAANDMPQLPTTVPHGIPQLLTTVPTIDLDQRIGLGVGSHVLTDGRADSSRVIRPMPRIFAAAPKIGQQQSTQYVVTENGFRVQTTTPSITTSLYQTYPDLRDKLFPVVDNHQAQEPSKWLKDFDPRPASTEVDRQQSSFSGGNNQYKEDLGRSSEIRKEINNIRLPYEMIYNPRIREMEPLNKYFPRIGISNFPPGPYGGTSGSNLHQGFGDDLSLTDSRGTLIGRTDPMFTTPIPWNRESTTIIGVPRISADEGFLQNRQRYGGSNLHQGFGDDLSLTDSRGTLMGRTDPMFTTPIPWNRESTTIIGVPRISANEGFLQNRQRYGVSNDGLTIVQDNASRGEIRPYFGPERITRSRYQQQERYDLKEGNRNRFVKIDVPNVNGEWQP</sequence>
<feature type="compositionally biased region" description="Polar residues" evidence="1">
    <location>
        <begin position="22"/>
        <end position="37"/>
    </location>
</feature>
<keyword evidence="2" id="KW-1185">Reference proteome</keyword>
<evidence type="ECO:0000256" key="1">
    <source>
        <dbReference type="SAM" id="MobiDB-lite"/>
    </source>
</evidence>
<organism evidence="2 3">
    <name type="scientific">Acrobeloides nanus</name>
    <dbReference type="NCBI Taxonomy" id="290746"/>
    <lineage>
        <taxon>Eukaryota</taxon>
        <taxon>Metazoa</taxon>
        <taxon>Ecdysozoa</taxon>
        <taxon>Nematoda</taxon>
        <taxon>Chromadorea</taxon>
        <taxon>Rhabditida</taxon>
        <taxon>Tylenchina</taxon>
        <taxon>Cephalobomorpha</taxon>
        <taxon>Cephaloboidea</taxon>
        <taxon>Cephalobidae</taxon>
        <taxon>Acrobeloides</taxon>
    </lineage>
</organism>
<proteinExistence type="predicted"/>
<name>A0A914C8R2_9BILA</name>
<feature type="compositionally biased region" description="Polar residues" evidence="1">
    <location>
        <begin position="306"/>
        <end position="316"/>
    </location>
</feature>
<protein>
    <submittedName>
        <fullName evidence="3">Uncharacterized protein</fullName>
    </submittedName>
</protein>
<dbReference type="Proteomes" id="UP000887540">
    <property type="component" value="Unplaced"/>
</dbReference>
<feature type="region of interest" description="Disordered" evidence="1">
    <location>
        <begin position="286"/>
        <end position="321"/>
    </location>
</feature>
<accession>A0A914C8R2</accession>
<dbReference type="AlphaFoldDB" id="A0A914C8R2"/>
<evidence type="ECO:0000313" key="2">
    <source>
        <dbReference type="Proteomes" id="UP000887540"/>
    </source>
</evidence>
<reference evidence="3" key="1">
    <citation type="submission" date="2022-11" db="UniProtKB">
        <authorList>
            <consortium name="WormBaseParasite"/>
        </authorList>
    </citation>
    <scope>IDENTIFICATION</scope>
</reference>
<evidence type="ECO:0000313" key="3">
    <source>
        <dbReference type="WBParaSite" id="ACRNAN_Path_606.g2254.t1"/>
    </source>
</evidence>
<feature type="region of interest" description="Disordered" evidence="1">
    <location>
        <begin position="1"/>
        <end position="41"/>
    </location>
</feature>